<evidence type="ECO:0000313" key="3">
    <source>
        <dbReference type="Proteomes" id="UP001286313"/>
    </source>
</evidence>
<name>A0AAE1BHH7_PETCI</name>
<keyword evidence="3" id="KW-1185">Reference proteome</keyword>
<feature type="non-terminal residue" evidence="2">
    <location>
        <position position="1"/>
    </location>
</feature>
<proteinExistence type="predicted"/>
<dbReference type="AlphaFoldDB" id="A0AAE1BHH7"/>
<feature type="compositionally biased region" description="Polar residues" evidence="1">
    <location>
        <begin position="50"/>
        <end position="69"/>
    </location>
</feature>
<dbReference type="EMBL" id="JAWQEG010008744">
    <property type="protein sequence ID" value="KAK3849729.1"/>
    <property type="molecule type" value="Genomic_DNA"/>
</dbReference>
<sequence>ARFRENLSIFNTPNPRLMNASLFKDSKLLSPARGDRRGSRASVRAPSRAPSVTSVNAASRSPNGSLAKG</sequence>
<evidence type="ECO:0000313" key="2">
    <source>
        <dbReference type="EMBL" id="KAK3849729.1"/>
    </source>
</evidence>
<comment type="caution">
    <text evidence="2">The sequence shown here is derived from an EMBL/GenBank/DDBJ whole genome shotgun (WGS) entry which is preliminary data.</text>
</comment>
<protein>
    <submittedName>
        <fullName evidence="2">Uncharacterized protein</fullName>
    </submittedName>
</protein>
<organism evidence="2 3">
    <name type="scientific">Petrolisthes cinctipes</name>
    <name type="common">Flat porcelain crab</name>
    <dbReference type="NCBI Taxonomy" id="88211"/>
    <lineage>
        <taxon>Eukaryota</taxon>
        <taxon>Metazoa</taxon>
        <taxon>Ecdysozoa</taxon>
        <taxon>Arthropoda</taxon>
        <taxon>Crustacea</taxon>
        <taxon>Multicrustacea</taxon>
        <taxon>Malacostraca</taxon>
        <taxon>Eumalacostraca</taxon>
        <taxon>Eucarida</taxon>
        <taxon>Decapoda</taxon>
        <taxon>Pleocyemata</taxon>
        <taxon>Anomura</taxon>
        <taxon>Galatheoidea</taxon>
        <taxon>Porcellanidae</taxon>
        <taxon>Petrolisthes</taxon>
    </lineage>
</organism>
<evidence type="ECO:0000256" key="1">
    <source>
        <dbReference type="SAM" id="MobiDB-lite"/>
    </source>
</evidence>
<accession>A0AAE1BHH7</accession>
<feature type="region of interest" description="Disordered" evidence="1">
    <location>
        <begin position="28"/>
        <end position="69"/>
    </location>
</feature>
<gene>
    <name evidence="2" type="ORF">Pcinc_043532</name>
</gene>
<dbReference type="Proteomes" id="UP001286313">
    <property type="component" value="Unassembled WGS sequence"/>
</dbReference>
<reference evidence="2" key="1">
    <citation type="submission" date="2023-10" db="EMBL/GenBank/DDBJ databases">
        <title>Genome assemblies of two species of porcelain crab, Petrolisthes cinctipes and Petrolisthes manimaculis (Anomura: Porcellanidae).</title>
        <authorList>
            <person name="Angst P."/>
        </authorList>
    </citation>
    <scope>NUCLEOTIDE SEQUENCE</scope>
    <source>
        <strain evidence="2">PB745_01</strain>
        <tissue evidence="2">Gill</tissue>
    </source>
</reference>